<dbReference type="EMBL" id="JBHRTN010000004">
    <property type="protein sequence ID" value="MFC3123805.1"/>
    <property type="molecule type" value="Genomic_DNA"/>
</dbReference>
<reference evidence="3" key="1">
    <citation type="journal article" date="2019" name="Int. J. Syst. Evol. Microbiol.">
        <title>The Global Catalogue of Microorganisms (GCM) 10K type strain sequencing project: providing services to taxonomists for standard genome sequencing and annotation.</title>
        <authorList>
            <consortium name="The Broad Institute Genomics Platform"/>
            <consortium name="The Broad Institute Genome Sequencing Center for Infectious Disease"/>
            <person name="Wu L."/>
            <person name="Ma J."/>
        </authorList>
    </citation>
    <scope>NUCLEOTIDE SEQUENCE [LARGE SCALE GENOMIC DNA]</scope>
    <source>
        <strain evidence="3">KCTC 52094</strain>
    </source>
</reference>
<dbReference type="InterPro" id="IPR016181">
    <property type="entry name" value="Acyl_CoA_acyltransferase"/>
</dbReference>
<proteinExistence type="predicted"/>
<protein>
    <submittedName>
        <fullName evidence="2">GNAT family N-acetyltransferase</fullName>
        <ecNumber evidence="2">2.3.-.-</ecNumber>
    </submittedName>
</protein>
<evidence type="ECO:0000313" key="2">
    <source>
        <dbReference type="EMBL" id="MFC3123805.1"/>
    </source>
</evidence>
<comment type="caution">
    <text evidence="2">The sequence shown here is derived from an EMBL/GenBank/DDBJ whole genome shotgun (WGS) entry which is preliminary data.</text>
</comment>
<evidence type="ECO:0000259" key="1">
    <source>
        <dbReference type="PROSITE" id="PS51186"/>
    </source>
</evidence>
<dbReference type="InterPro" id="IPR000182">
    <property type="entry name" value="GNAT_dom"/>
</dbReference>
<dbReference type="SUPFAM" id="SSF55729">
    <property type="entry name" value="Acyl-CoA N-acyltransferases (Nat)"/>
    <property type="match status" value="1"/>
</dbReference>
<accession>A0ABV7FYG2</accession>
<dbReference type="RefSeq" id="WP_379593054.1">
    <property type="nucleotide sequence ID" value="NZ_JBHRTN010000004.1"/>
</dbReference>
<gene>
    <name evidence="2" type="ORF">ACFOD4_01925</name>
</gene>
<sequence>MSHVLEDIIGLTGRQRPSEPAFVLASYILNPSGIRCSVAVDDKLGFLGFQSLIRASAGNRYGVAEGWGIIGTNISPYAHRQGVGAALFRVSSQAAVEAGIAMIDASIGTNNPGALQYYEAIGFRTYREQDGVIGKVFAVPRQNRSAGEG</sequence>
<dbReference type="PROSITE" id="PS51186">
    <property type="entry name" value="GNAT"/>
    <property type="match status" value="1"/>
</dbReference>
<dbReference type="EC" id="2.3.-.-" evidence="2"/>
<keyword evidence="2" id="KW-0808">Transferase</keyword>
<dbReference type="Pfam" id="PF00583">
    <property type="entry name" value="Acetyltransf_1"/>
    <property type="match status" value="1"/>
</dbReference>
<dbReference type="Gene3D" id="3.40.630.30">
    <property type="match status" value="1"/>
</dbReference>
<keyword evidence="2" id="KW-0012">Acyltransferase</keyword>
<keyword evidence="3" id="KW-1185">Reference proteome</keyword>
<feature type="domain" description="N-acetyltransferase" evidence="1">
    <location>
        <begin position="1"/>
        <end position="142"/>
    </location>
</feature>
<evidence type="ECO:0000313" key="3">
    <source>
        <dbReference type="Proteomes" id="UP001595593"/>
    </source>
</evidence>
<dbReference type="Proteomes" id="UP001595593">
    <property type="component" value="Unassembled WGS sequence"/>
</dbReference>
<dbReference type="GO" id="GO:0016746">
    <property type="term" value="F:acyltransferase activity"/>
    <property type="evidence" value="ECO:0007669"/>
    <property type="project" value="UniProtKB-KW"/>
</dbReference>
<organism evidence="2 3">
    <name type="scientific">Teichococcus globiformis</name>
    <dbReference type="NCBI Taxonomy" id="2307229"/>
    <lineage>
        <taxon>Bacteria</taxon>
        <taxon>Pseudomonadati</taxon>
        <taxon>Pseudomonadota</taxon>
        <taxon>Alphaproteobacteria</taxon>
        <taxon>Acetobacterales</taxon>
        <taxon>Roseomonadaceae</taxon>
        <taxon>Roseomonas</taxon>
    </lineage>
</organism>
<name>A0ABV7FYG2_9PROT</name>